<dbReference type="SUPFAM" id="SSF56529">
    <property type="entry name" value="FAH"/>
    <property type="match status" value="1"/>
</dbReference>
<dbReference type="Pfam" id="PF01557">
    <property type="entry name" value="FAA_hydrolase"/>
    <property type="match status" value="1"/>
</dbReference>
<dbReference type="STRING" id="322095.HMPREF3185_00780"/>
<feature type="domain" description="Fumarylacetoacetase-like C-terminal" evidence="2">
    <location>
        <begin position="2"/>
        <end position="192"/>
    </location>
</feature>
<dbReference type="GO" id="GO:0018773">
    <property type="term" value="F:acetylpyruvate hydrolase activity"/>
    <property type="evidence" value="ECO:0007669"/>
    <property type="project" value="TreeGrafter"/>
</dbReference>
<evidence type="ECO:0000313" key="3">
    <source>
        <dbReference type="EMBL" id="KXB76841.1"/>
    </source>
</evidence>
<name>A0A134BA77_9PORP</name>
<reference evidence="4" key="1">
    <citation type="submission" date="2016-01" db="EMBL/GenBank/DDBJ databases">
        <authorList>
            <person name="Mitreva M."/>
            <person name="Pepin K.H."/>
            <person name="Mihindukulasuriya K.A."/>
            <person name="Fulton R."/>
            <person name="Fronick C."/>
            <person name="O'Laughlin M."/>
            <person name="Miner T."/>
            <person name="Herter B."/>
            <person name="Rosa B.A."/>
            <person name="Cordes M."/>
            <person name="Tomlinson C."/>
            <person name="Wollam A."/>
            <person name="Palsikar V.B."/>
            <person name="Mardis E.R."/>
            <person name="Wilson R.K."/>
        </authorList>
    </citation>
    <scope>NUCLEOTIDE SEQUENCE [LARGE SCALE GENOMIC DNA]</scope>
    <source>
        <strain evidence="4">KA00683</strain>
    </source>
</reference>
<dbReference type="OrthoDB" id="9805307at2"/>
<proteinExistence type="predicted"/>
<dbReference type="PATRIC" id="fig|322095.3.peg.769"/>
<dbReference type="InterPro" id="IPR011234">
    <property type="entry name" value="Fumarylacetoacetase-like_C"/>
</dbReference>
<evidence type="ECO:0000313" key="4">
    <source>
        <dbReference type="Proteomes" id="UP000070224"/>
    </source>
</evidence>
<dbReference type="EMBL" id="LSDK01000055">
    <property type="protein sequence ID" value="KXB76841.1"/>
    <property type="molecule type" value="Genomic_DNA"/>
</dbReference>
<dbReference type="GO" id="GO:0046872">
    <property type="term" value="F:metal ion binding"/>
    <property type="evidence" value="ECO:0007669"/>
    <property type="project" value="UniProtKB-KW"/>
</dbReference>
<organism evidence="3 4">
    <name type="scientific">Porphyromonas somerae</name>
    <dbReference type="NCBI Taxonomy" id="322095"/>
    <lineage>
        <taxon>Bacteria</taxon>
        <taxon>Pseudomonadati</taxon>
        <taxon>Bacteroidota</taxon>
        <taxon>Bacteroidia</taxon>
        <taxon>Bacteroidales</taxon>
        <taxon>Porphyromonadaceae</taxon>
        <taxon>Porphyromonas</taxon>
    </lineage>
</organism>
<protein>
    <submittedName>
        <fullName evidence="3">FAH family protein</fullName>
    </submittedName>
</protein>
<dbReference type="RefSeq" id="WP_060935195.1">
    <property type="nucleotide sequence ID" value="NZ_KQ960435.1"/>
</dbReference>
<dbReference type="InterPro" id="IPR036663">
    <property type="entry name" value="Fumarylacetoacetase_C_sf"/>
</dbReference>
<sequence>MKILGVGFNYRPHVAKAPQLGLPEQAVDTPPLFFHKGDALLKPRTPFFLPDMGSSIEYEAELVIQISRVGKCIAERFAHRYYERVTVGIDFTARDIQRRAMAEGRPWLEAKVFDGSAVVGEWLDKTELGYPERPIAFSLRRDGEVVQEADSSEMIHSFDALIAYVSRFQTLRMGDLIFTGTPAGVGPIAIGQTLEGFIGERKVLHVPIK</sequence>
<accession>A0A134BA77</accession>
<gene>
    <name evidence="3" type="ORF">HMPREF3185_00780</name>
</gene>
<dbReference type="AlphaFoldDB" id="A0A134BA77"/>
<dbReference type="PANTHER" id="PTHR11820">
    <property type="entry name" value="ACYLPYRUVASE"/>
    <property type="match status" value="1"/>
</dbReference>
<evidence type="ECO:0000256" key="1">
    <source>
        <dbReference type="ARBA" id="ARBA00022723"/>
    </source>
</evidence>
<dbReference type="Gene3D" id="3.90.850.10">
    <property type="entry name" value="Fumarylacetoacetase-like, C-terminal domain"/>
    <property type="match status" value="1"/>
</dbReference>
<keyword evidence="4" id="KW-1185">Reference proteome</keyword>
<dbReference type="PANTHER" id="PTHR11820:SF7">
    <property type="entry name" value="ACYLPYRUVASE FAHD1, MITOCHONDRIAL"/>
    <property type="match status" value="1"/>
</dbReference>
<comment type="caution">
    <text evidence="3">The sequence shown here is derived from an EMBL/GenBank/DDBJ whole genome shotgun (WGS) entry which is preliminary data.</text>
</comment>
<keyword evidence="1" id="KW-0479">Metal-binding</keyword>
<dbReference type="Proteomes" id="UP000070224">
    <property type="component" value="Unassembled WGS sequence"/>
</dbReference>
<evidence type="ECO:0000259" key="2">
    <source>
        <dbReference type="Pfam" id="PF01557"/>
    </source>
</evidence>